<accession>A0A4Z2GQL0</accession>
<proteinExistence type="predicted"/>
<keyword evidence="3" id="KW-1185">Reference proteome</keyword>
<comment type="caution">
    <text evidence="2">The sequence shown here is derived from an EMBL/GenBank/DDBJ whole genome shotgun (WGS) entry which is preliminary data.</text>
</comment>
<gene>
    <name evidence="2" type="ORF">EYF80_033935</name>
</gene>
<dbReference type="EMBL" id="SRLO01000444">
    <property type="protein sequence ID" value="TNN55857.1"/>
    <property type="molecule type" value="Genomic_DNA"/>
</dbReference>
<feature type="region of interest" description="Disordered" evidence="1">
    <location>
        <begin position="42"/>
        <end position="65"/>
    </location>
</feature>
<evidence type="ECO:0000313" key="2">
    <source>
        <dbReference type="EMBL" id="TNN55857.1"/>
    </source>
</evidence>
<dbReference type="AlphaFoldDB" id="A0A4Z2GQL0"/>
<evidence type="ECO:0000313" key="3">
    <source>
        <dbReference type="Proteomes" id="UP000314294"/>
    </source>
</evidence>
<reference evidence="2 3" key="1">
    <citation type="submission" date="2019-03" db="EMBL/GenBank/DDBJ databases">
        <title>First draft genome of Liparis tanakae, snailfish: a comprehensive survey of snailfish specific genes.</title>
        <authorList>
            <person name="Kim W."/>
            <person name="Song I."/>
            <person name="Jeong J.-H."/>
            <person name="Kim D."/>
            <person name="Kim S."/>
            <person name="Ryu S."/>
            <person name="Song J.Y."/>
            <person name="Lee S.K."/>
        </authorList>
    </citation>
    <scope>NUCLEOTIDE SEQUENCE [LARGE SCALE GENOMIC DNA]</scope>
    <source>
        <tissue evidence="2">Muscle</tissue>
    </source>
</reference>
<evidence type="ECO:0000256" key="1">
    <source>
        <dbReference type="SAM" id="MobiDB-lite"/>
    </source>
</evidence>
<name>A0A4Z2GQL0_9TELE</name>
<dbReference type="Proteomes" id="UP000314294">
    <property type="component" value="Unassembled WGS sequence"/>
</dbReference>
<organism evidence="2 3">
    <name type="scientific">Liparis tanakae</name>
    <name type="common">Tanaka's snailfish</name>
    <dbReference type="NCBI Taxonomy" id="230148"/>
    <lineage>
        <taxon>Eukaryota</taxon>
        <taxon>Metazoa</taxon>
        <taxon>Chordata</taxon>
        <taxon>Craniata</taxon>
        <taxon>Vertebrata</taxon>
        <taxon>Euteleostomi</taxon>
        <taxon>Actinopterygii</taxon>
        <taxon>Neopterygii</taxon>
        <taxon>Teleostei</taxon>
        <taxon>Neoteleostei</taxon>
        <taxon>Acanthomorphata</taxon>
        <taxon>Eupercaria</taxon>
        <taxon>Perciformes</taxon>
        <taxon>Cottioidei</taxon>
        <taxon>Cottales</taxon>
        <taxon>Liparidae</taxon>
        <taxon>Liparis</taxon>
    </lineage>
</organism>
<protein>
    <submittedName>
        <fullName evidence="2">Uncharacterized protein</fullName>
    </submittedName>
</protein>
<sequence>MFTTKARVNPGVGSEGLVFVFGCPPRRDKYRVDTAARVSFDVSPDEEQSADTSGHGLLQPRAGYPLENSFSEHHFKDRSPLLPYSLSPLPCYKHENLRN</sequence>